<evidence type="ECO:0000256" key="6">
    <source>
        <dbReference type="RuleBase" id="RU003567"/>
    </source>
</evidence>
<keyword evidence="5" id="KW-0720">Serine protease</keyword>
<keyword evidence="2" id="KW-0963">Cytoplasm</keyword>
<evidence type="ECO:0000256" key="3">
    <source>
        <dbReference type="ARBA" id="ARBA00022670"/>
    </source>
</evidence>
<evidence type="ECO:0000313" key="7">
    <source>
        <dbReference type="EMBL" id="KRN31102.1"/>
    </source>
</evidence>
<dbReference type="OrthoDB" id="9806592at2"/>
<sequence>MKVLNVKGPIISNDSKWIYDLFDMDSTAPKDILNELDGQDIQIDINSNGGLVTAGNEIYSALLAYQGKVTVNVVGMAASAASIIAMAGNVVRMSPVAQIMIHNVSAVGEGDYHDMDDMSSMLQLMNDSLSNAYTAKTGMTKEDVLSLMDKTTFLTAEQAVENGFADEIIQADNNLQLVASADTFIPDKLINAFKELKQENEELKKSHATINIDAEAIANSIMKKIKAQKEEPAIQNGFGRFLF</sequence>
<dbReference type="Gene3D" id="3.90.226.10">
    <property type="entry name" value="2-enoyl-CoA Hydratase, Chain A, domain 1"/>
    <property type="match status" value="1"/>
</dbReference>
<dbReference type="GO" id="GO:0009368">
    <property type="term" value="C:endopeptidase Clp complex"/>
    <property type="evidence" value="ECO:0007669"/>
    <property type="project" value="TreeGrafter"/>
</dbReference>
<accession>A0A0R2FSP8</accession>
<dbReference type="AlphaFoldDB" id="A0A0R2FSP8"/>
<dbReference type="PRINTS" id="PR00127">
    <property type="entry name" value="CLPPROTEASEP"/>
</dbReference>
<keyword evidence="4" id="KW-0378">Hydrolase</keyword>
<proteinExistence type="inferred from homology"/>
<dbReference type="PATRIC" id="fig|1618.3.peg.1945"/>
<dbReference type="PANTHER" id="PTHR10381">
    <property type="entry name" value="ATP-DEPENDENT CLP PROTEASE PROTEOLYTIC SUBUNIT"/>
    <property type="match status" value="1"/>
</dbReference>
<comment type="caution">
    <text evidence="7">The sequence shown here is derived from an EMBL/GenBank/DDBJ whole genome shotgun (WGS) entry which is preliminary data.</text>
</comment>
<dbReference type="InterPro" id="IPR023562">
    <property type="entry name" value="ClpP/TepA"/>
</dbReference>
<dbReference type="PANTHER" id="PTHR10381:SF70">
    <property type="entry name" value="ATP-DEPENDENT CLP PROTEASE PROTEOLYTIC SUBUNIT"/>
    <property type="match status" value="1"/>
</dbReference>
<evidence type="ECO:0000313" key="8">
    <source>
        <dbReference type="Proteomes" id="UP000051727"/>
    </source>
</evidence>
<evidence type="ECO:0000256" key="4">
    <source>
        <dbReference type="ARBA" id="ARBA00022801"/>
    </source>
</evidence>
<dbReference type="InterPro" id="IPR001907">
    <property type="entry name" value="ClpP"/>
</dbReference>
<reference evidence="7 8" key="1">
    <citation type="journal article" date="2015" name="Genome Announc.">
        <title>Expanding the biotechnology potential of lactobacilli through comparative genomics of 213 strains and associated genera.</title>
        <authorList>
            <person name="Sun Z."/>
            <person name="Harris H.M."/>
            <person name="McCann A."/>
            <person name="Guo C."/>
            <person name="Argimon S."/>
            <person name="Zhang W."/>
            <person name="Yang X."/>
            <person name="Jeffery I.B."/>
            <person name="Cooney J.C."/>
            <person name="Kagawa T.F."/>
            <person name="Liu W."/>
            <person name="Song Y."/>
            <person name="Salvetti E."/>
            <person name="Wrobel A."/>
            <person name="Rasinkangas P."/>
            <person name="Parkhill J."/>
            <person name="Rea M.C."/>
            <person name="O'Sullivan O."/>
            <person name="Ritari J."/>
            <person name="Douillard F.P."/>
            <person name="Paul Ross R."/>
            <person name="Yang R."/>
            <person name="Briner A.E."/>
            <person name="Felis G.E."/>
            <person name="de Vos W.M."/>
            <person name="Barrangou R."/>
            <person name="Klaenhammer T.R."/>
            <person name="Caufield P.W."/>
            <person name="Cui Y."/>
            <person name="Zhang H."/>
            <person name="O'Toole P.W."/>
        </authorList>
    </citation>
    <scope>NUCLEOTIDE SEQUENCE [LARGE SCALE GENOMIC DNA]</scope>
    <source>
        <strain evidence="7 8">ATCC 27304</strain>
    </source>
</reference>
<dbReference type="EMBL" id="JQAR01000005">
    <property type="protein sequence ID" value="KRN31102.1"/>
    <property type="molecule type" value="Genomic_DNA"/>
</dbReference>
<evidence type="ECO:0000256" key="1">
    <source>
        <dbReference type="ARBA" id="ARBA00007039"/>
    </source>
</evidence>
<dbReference type="RefSeq" id="WP_056990846.1">
    <property type="nucleotide sequence ID" value="NZ_JQAR01000005.1"/>
</dbReference>
<dbReference type="NCBIfam" id="NF045542">
    <property type="entry name" value="Clp_rel_HeadMat"/>
    <property type="match status" value="1"/>
</dbReference>
<dbReference type="Pfam" id="PF00574">
    <property type="entry name" value="CLP_protease"/>
    <property type="match status" value="1"/>
</dbReference>
<dbReference type="SUPFAM" id="SSF52096">
    <property type="entry name" value="ClpP/crotonase"/>
    <property type="match status" value="1"/>
</dbReference>
<protein>
    <recommendedName>
        <fullName evidence="6">ATP-dependent Clp protease proteolytic subunit</fullName>
    </recommendedName>
</protein>
<keyword evidence="3 7" id="KW-0645">Protease</keyword>
<evidence type="ECO:0000256" key="2">
    <source>
        <dbReference type="ARBA" id="ARBA00022490"/>
    </source>
</evidence>
<gene>
    <name evidence="7" type="ORF">IV36_GL001907</name>
</gene>
<comment type="similarity">
    <text evidence="1 6">Belongs to the peptidase S14 family.</text>
</comment>
<dbReference type="GO" id="GO:0006515">
    <property type="term" value="P:protein quality control for misfolded or incompletely synthesized proteins"/>
    <property type="evidence" value="ECO:0007669"/>
    <property type="project" value="TreeGrafter"/>
</dbReference>
<dbReference type="GO" id="GO:0051117">
    <property type="term" value="F:ATPase binding"/>
    <property type="evidence" value="ECO:0007669"/>
    <property type="project" value="TreeGrafter"/>
</dbReference>
<dbReference type="CDD" id="cd07016">
    <property type="entry name" value="S14_ClpP_1"/>
    <property type="match status" value="1"/>
</dbReference>
<dbReference type="Proteomes" id="UP000051727">
    <property type="component" value="Unassembled WGS sequence"/>
</dbReference>
<evidence type="ECO:0000256" key="5">
    <source>
        <dbReference type="ARBA" id="ARBA00022825"/>
    </source>
</evidence>
<name>A0A0R2FSP8_9LACO</name>
<organism evidence="7 8">
    <name type="scientific">Liquorilactobacillus mali</name>
    <dbReference type="NCBI Taxonomy" id="1618"/>
    <lineage>
        <taxon>Bacteria</taxon>
        <taxon>Bacillati</taxon>
        <taxon>Bacillota</taxon>
        <taxon>Bacilli</taxon>
        <taxon>Lactobacillales</taxon>
        <taxon>Lactobacillaceae</taxon>
        <taxon>Liquorilactobacillus</taxon>
    </lineage>
</organism>
<dbReference type="GO" id="GO:0004176">
    <property type="term" value="F:ATP-dependent peptidase activity"/>
    <property type="evidence" value="ECO:0007669"/>
    <property type="project" value="InterPro"/>
</dbReference>
<dbReference type="STRING" id="1618.IV36_GL001907"/>
<dbReference type="GO" id="GO:0004252">
    <property type="term" value="F:serine-type endopeptidase activity"/>
    <property type="evidence" value="ECO:0007669"/>
    <property type="project" value="InterPro"/>
</dbReference>
<dbReference type="InterPro" id="IPR029045">
    <property type="entry name" value="ClpP/crotonase-like_dom_sf"/>
</dbReference>